<keyword evidence="3" id="KW-1185">Reference proteome</keyword>
<dbReference type="PANTHER" id="PTHR35149:SF2">
    <property type="entry name" value="DUF262 DOMAIN-CONTAINING PROTEIN"/>
    <property type="match status" value="1"/>
</dbReference>
<evidence type="ECO:0000313" key="3">
    <source>
        <dbReference type="Proteomes" id="UP000029228"/>
    </source>
</evidence>
<dbReference type="InterPro" id="IPR004919">
    <property type="entry name" value="GmrSD_N"/>
</dbReference>
<dbReference type="EMBL" id="BBMR01000003">
    <property type="protein sequence ID" value="GAL18570.1"/>
    <property type="molecule type" value="Genomic_DNA"/>
</dbReference>
<comment type="caution">
    <text evidence="2">The sequence shown here is derived from an EMBL/GenBank/DDBJ whole genome shotgun (WGS) entry which is preliminary data.</text>
</comment>
<evidence type="ECO:0000313" key="2">
    <source>
        <dbReference type="EMBL" id="GAL18570.1"/>
    </source>
</evidence>
<sequence>MDVKPNYCSLEQVFSENTLLKVPKYQRAYSWQKDNIDQFTSDIEGLFRSFQSGSVDDNHFMGGVVCVRIPNKDVLDDKVVYQLVDGQQRLSTTVLLISRLVHFLKGMKLNEDNSGIRERRVAKYRSKFIEFVAEENGKDVNFPRITLSRRDKDYYHNVVLNDVIGDSDLASHKLIKNSVNKIDSWFKKLFKDESEEDILRSSDILFRVISSALKILMIKMSDVNDAYRLFQVINDRGRSLTAGDLLRASSLGMYDNGTRHDSDLESLENIWDSITVDGASATDNKLIAYYNAHVGKTVRKSALFEDFNKEFFKSTHDIKNEIEDLSTGVSLYQSLSKGKWPYANSHLTGYQKRNYTISSLYSSTAIAYLY</sequence>
<evidence type="ECO:0000259" key="1">
    <source>
        <dbReference type="Pfam" id="PF03235"/>
    </source>
</evidence>
<dbReference type="Proteomes" id="UP000029228">
    <property type="component" value="Unassembled WGS sequence"/>
</dbReference>
<accession>A0A090RT39</accession>
<name>A0A090RT39_9VIBR</name>
<proteinExistence type="predicted"/>
<dbReference type="Pfam" id="PF03235">
    <property type="entry name" value="GmrSD_N"/>
    <property type="match status" value="1"/>
</dbReference>
<organism evidence="2 3">
    <name type="scientific">Vibrio maritimus</name>
    <dbReference type="NCBI Taxonomy" id="990268"/>
    <lineage>
        <taxon>Bacteria</taxon>
        <taxon>Pseudomonadati</taxon>
        <taxon>Pseudomonadota</taxon>
        <taxon>Gammaproteobacteria</taxon>
        <taxon>Vibrionales</taxon>
        <taxon>Vibrionaceae</taxon>
        <taxon>Vibrio</taxon>
    </lineage>
</organism>
<dbReference type="PANTHER" id="PTHR35149">
    <property type="entry name" value="SLL5132 PROTEIN"/>
    <property type="match status" value="1"/>
</dbReference>
<dbReference type="AlphaFoldDB" id="A0A090RT39"/>
<protein>
    <recommendedName>
        <fullName evidence="1">GmrSD restriction endonucleases N-terminal domain-containing protein</fullName>
    </recommendedName>
</protein>
<feature type="domain" description="GmrSD restriction endonucleases N-terminal" evidence="1">
    <location>
        <begin position="10"/>
        <end position="249"/>
    </location>
</feature>
<dbReference type="STRING" id="990268.JCM19235_1993"/>
<gene>
    <name evidence="2" type="ORF">JCM19235_1993</name>
</gene>
<dbReference type="OrthoDB" id="9798761at2"/>
<reference evidence="2 3" key="1">
    <citation type="submission" date="2014-09" db="EMBL/GenBank/DDBJ databases">
        <title>Vibrio maritimus JCM 19235. (C45) whole genome shotgun sequence.</title>
        <authorList>
            <person name="Sawabe T."/>
            <person name="Meirelles P."/>
            <person name="Nakanishi M."/>
            <person name="Sayaka M."/>
            <person name="Hattori M."/>
            <person name="Ohkuma M."/>
        </authorList>
    </citation>
    <scope>NUCLEOTIDE SEQUENCE [LARGE SCALE GENOMIC DNA]</scope>
    <source>
        <strain evidence="3">JCM19235</strain>
    </source>
</reference>